<dbReference type="OrthoDB" id="9802326at2"/>
<dbReference type="InterPro" id="IPR004364">
    <property type="entry name" value="Aa-tRNA-synt_II"/>
</dbReference>
<dbReference type="SUPFAM" id="SSF50249">
    <property type="entry name" value="Nucleic acid-binding proteins"/>
    <property type="match status" value="1"/>
</dbReference>
<dbReference type="GO" id="GO:0005524">
    <property type="term" value="F:ATP binding"/>
    <property type="evidence" value="ECO:0007669"/>
    <property type="project" value="UniProtKB-UniRule"/>
</dbReference>
<feature type="binding site" evidence="9">
    <location>
        <position position="365"/>
    </location>
    <ligand>
        <name>L-aspartate</name>
        <dbReference type="ChEBI" id="CHEBI:29991"/>
    </ligand>
</feature>
<dbReference type="STRING" id="649638.Trad_2070"/>
<keyword evidence="12" id="KW-1185">Reference proteome</keyword>
<feature type="binding site" evidence="9">
    <location>
        <position position="358"/>
    </location>
    <ligand>
        <name>ATP</name>
        <dbReference type="ChEBI" id="CHEBI:30616"/>
    </ligand>
</feature>
<feature type="domain" description="Aminoacyl-transfer RNA synthetases class-II family profile" evidence="10">
    <location>
        <begin position="137"/>
        <end position="435"/>
    </location>
</feature>
<keyword evidence="8 9" id="KW-0030">Aminoacyl-tRNA synthetase</keyword>
<dbReference type="PROSITE" id="PS50862">
    <property type="entry name" value="AA_TRNA_LIGASE_II"/>
    <property type="match status" value="1"/>
</dbReference>
<comment type="subunit">
    <text evidence="9">Homodimer.</text>
</comment>
<dbReference type="GO" id="GO:0017101">
    <property type="term" value="C:aminoacyl-tRNA synthetase multienzyme complex"/>
    <property type="evidence" value="ECO:0007669"/>
    <property type="project" value="TreeGrafter"/>
</dbReference>
<dbReference type="HOGENOM" id="CLU_004553_2_1_0"/>
<dbReference type="PANTHER" id="PTHR43450">
    <property type="entry name" value="ASPARTYL-TRNA SYNTHETASE"/>
    <property type="match status" value="1"/>
</dbReference>
<evidence type="ECO:0000256" key="6">
    <source>
        <dbReference type="ARBA" id="ARBA00022840"/>
    </source>
</evidence>
<feature type="binding site" evidence="9">
    <location>
        <begin position="221"/>
        <end position="223"/>
    </location>
    <ligand>
        <name>ATP</name>
        <dbReference type="ChEBI" id="CHEBI:30616"/>
    </ligand>
</feature>
<dbReference type="SUPFAM" id="SSF55681">
    <property type="entry name" value="Class II aaRS and biotin synthetases"/>
    <property type="match status" value="1"/>
</dbReference>
<dbReference type="eggNOG" id="COG0017">
    <property type="taxonomic scope" value="Bacteria"/>
</dbReference>
<keyword evidence="3 9" id="KW-0963">Cytoplasm</keyword>
<comment type="catalytic activity">
    <reaction evidence="9">
        <text>tRNA(Asx) + L-aspartate + ATP = L-aspartyl-tRNA(Asx) + AMP + diphosphate</text>
        <dbReference type="Rhea" id="RHEA:18349"/>
        <dbReference type="Rhea" id="RHEA-COMP:9710"/>
        <dbReference type="Rhea" id="RHEA-COMP:9711"/>
        <dbReference type="ChEBI" id="CHEBI:29991"/>
        <dbReference type="ChEBI" id="CHEBI:30616"/>
        <dbReference type="ChEBI" id="CHEBI:33019"/>
        <dbReference type="ChEBI" id="CHEBI:78442"/>
        <dbReference type="ChEBI" id="CHEBI:78516"/>
        <dbReference type="ChEBI" id="CHEBI:456215"/>
        <dbReference type="EC" id="6.1.1.23"/>
    </reaction>
</comment>
<dbReference type="InterPro" id="IPR004523">
    <property type="entry name" value="Asp-tRNA_synthase_2"/>
</dbReference>
<evidence type="ECO:0000256" key="7">
    <source>
        <dbReference type="ARBA" id="ARBA00022917"/>
    </source>
</evidence>
<evidence type="ECO:0000313" key="12">
    <source>
        <dbReference type="Proteomes" id="UP000000379"/>
    </source>
</evidence>
<dbReference type="EC" id="6.1.1.23" evidence="9"/>
<feature type="region of interest" description="Aspartate" evidence="9">
    <location>
        <begin position="192"/>
        <end position="195"/>
    </location>
</feature>
<keyword evidence="7 9" id="KW-0648">Protein biosynthesis</keyword>
<evidence type="ECO:0000256" key="8">
    <source>
        <dbReference type="ARBA" id="ARBA00023146"/>
    </source>
</evidence>
<feature type="binding site" evidence="9">
    <location>
        <position position="170"/>
    </location>
    <ligand>
        <name>L-aspartate</name>
        <dbReference type="ChEBI" id="CHEBI:29991"/>
    </ligand>
</feature>
<name>D7CR96_TRURR</name>
<feature type="binding site" evidence="9">
    <location>
        <position position="361"/>
    </location>
    <ligand>
        <name>L-aspartate</name>
        <dbReference type="ChEBI" id="CHEBI:29991"/>
    </ligand>
</feature>
<keyword evidence="6 9" id="KW-0067">ATP-binding</keyword>
<evidence type="ECO:0000259" key="10">
    <source>
        <dbReference type="PROSITE" id="PS50862"/>
    </source>
</evidence>
<evidence type="ECO:0000256" key="2">
    <source>
        <dbReference type="ARBA" id="ARBA00005312"/>
    </source>
</evidence>
<dbReference type="PANTHER" id="PTHR43450:SF1">
    <property type="entry name" value="ASPARTATE--TRNA LIGASE, CYTOPLASMIC"/>
    <property type="match status" value="1"/>
</dbReference>
<organism evidence="11 12">
    <name type="scientific">Truepera radiovictrix (strain DSM 17093 / CIP 108686 / LMG 22925 / RQ-24)</name>
    <dbReference type="NCBI Taxonomy" id="649638"/>
    <lineage>
        <taxon>Bacteria</taxon>
        <taxon>Thermotogati</taxon>
        <taxon>Deinococcota</taxon>
        <taxon>Deinococci</taxon>
        <taxon>Trueperales</taxon>
        <taxon>Trueperaceae</taxon>
        <taxon>Truepera</taxon>
    </lineage>
</organism>
<dbReference type="HAMAP" id="MF_02075">
    <property type="entry name" value="Asp_tRNA_synth_type2"/>
    <property type="match status" value="1"/>
</dbReference>
<dbReference type="AlphaFoldDB" id="D7CR96"/>
<protein>
    <recommendedName>
        <fullName evidence="9">Aspartate--tRNA(Asp/Asn) ligase</fullName>
        <ecNumber evidence="9">6.1.1.23</ecNumber>
    </recommendedName>
    <alternativeName>
        <fullName evidence="9">Aspartyl-tRNA synthetase</fullName>
        <shortName evidence="9">AspRS</shortName>
    </alternativeName>
    <alternativeName>
        <fullName evidence="9">Non-discriminating aspartyl-tRNA synthetase</fullName>
        <shortName evidence="9">ND-AspRS</shortName>
    </alternativeName>
</protein>
<dbReference type="PRINTS" id="PR01042">
    <property type="entry name" value="TRNASYNTHASP"/>
</dbReference>
<keyword evidence="5 9" id="KW-0547">Nucleotide-binding</keyword>
<dbReference type="RefSeq" id="WP_013178548.1">
    <property type="nucleotide sequence ID" value="NC_014221.1"/>
</dbReference>
<dbReference type="InterPro" id="IPR002312">
    <property type="entry name" value="Asp/Asn-tRNA-synth_IIb"/>
</dbReference>
<evidence type="ECO:0000313" key="11">
    <source>
        <dbReference type="EMBL" id="ADI15184.1"/>
    </source>
</evidence>
<keyword evidence="4 9" id="KW-0436">Ligase</keyword>
<dbReference type="Proteomes" id="UP000000379">
    <property type="component" value="Chromosome"/>
</dbReference>
<dbReference type="Pfam" id="PF00152">
    <property type="entry name" value="tRNA-synt_2"/>
    <property type="match status" value="1"/>
</dbReference>
<dbReference type="GO" id="GO:0006422">
    <property type="term" value="P:aspartyl-tRNA aminoacylation"/>
    <property type="evidence" value="ECO:0007669"/>
    <property type="project" value="UniProtKB-UniRule"/>
</dbReference>
<feature type="binding site" evidence="9">
    <location>
        <begin position="213"/>
        <end position="215"/>
    </location>
    <ligand>
        <name>ATP</name>
        <dbReference type="ChEBI" id="CHEBI:30616"/>
    </ligand>
</feature>
<dbReference type="InterPro" id="IPR012340">
    <property type="entry name" value="NA-bd_OB-fold"/>
</dbReference>
<comment type="similarity">
    <text evidence="2 9">Belongs to the class-II aminoacyl-tRNA synthetase family. Type 2 subfamily.</text>
</comment>
<dbReference type="InterPro" id="IPR045864">
    <property type="entry name" value="aa-tRNA-synth_II/BPL/LPL"/>
</dbReference>
<proteinExistence type="inferred from homology"/>
<dbReference type="GO" id="GO:0050560">
    <property type="term" value="F:aspartate-tRNA(Asn) ligase activity"/>
    <property type="evidence" value="ECO:0007669"/>
    <property type="project" value="UniProtKB-EC"/>
</dbReference>
<feature type="site" description="Important for tRNA non-discrimination" evidence="9">
    <location>
        <position position="84"/>
    </location>
</feature>
<evidence type="ECO:0000256" key="9">
    <source>
        <dbReference type="HAMAP-Rule" id="MF_02075"/>
    </source>
</evidence>
<dbReference type="InterPro" id="IPR006195">
    <property type="entry name" value="aa-tRNA-synth_II"/>
</dbReference>
<evidence type="ECO:0000256" key="1">
    <source>
        <dbReference type="ARBA" id="ARBA00004496"/>
    </source>
</evidence>
<comment type="subcellular location">
    <subcellularLocation>
        <location evidence="1 9">Cytoplasm</location>
    </subcellularLocation>
</comment>
<dbReference type="GO" id="GO:0003723">
    <property type="term" value="F:RNA binding"/>
    <property type="evidence" value="ECO:0007669"/>
    <property type="project" value="TreeGrafter"/>
</dbReference>
<dbReference type="GO" id="GO:0004815">
    <property type="term" value="F:aspartate-tRNA ligase activity"/>
    <property type="evidence" value="ECO:0007669"/>
    <property type="project" value="UniProtKB-UniRule"/>
</dbReference>
<evidence type="ECO:0000256" key="4">
    <source>
        <dbReference type="ARBA" id="ARBA00022598"/>
    </source>
</evidence>
<dbReference type="NCBIfam" id="NF003483">
    <property type="entry name" value="PRK05159.1"/>
    <property type="match status" value="1"/>
</dbReference>
<accession>D7CR96</accession>
<reference evidence="12" key="1">
    <citation type="submission" date="2010-05" db="EMBL/GenBank/DDBJ databases">
        <title>The complete genome of Truepera radiovictris DSM 17093.</title>
        <authorList>
            <consortium name="US DOE Joint Genome Institute (JGI-PGF)"/>
            <person name="Lucas S."/>
            <person name="Copeland A."/>
            <person name="Lapidus A."/>
            <person name="Glavina del Rio T."/>
            <person name="Dalin E."/>
            <person name="Tice H."/>
            <person name="Bruce D."/>
            <person name="Goodwin L."/>
            <person name="Pitluck S."/>
            <person name="Kyrpides N."/>
            <person name="Mavromatis K."/>
            <person name="Ovchinnikova G."/>
            <person name="Munk A.C."/>
            <person name="Detter J.C."/>
            <person name="Han C."/>
            <person name="Tapia R."/>
            <person name="Land M."/>
            <person name="Hauser L."/>
            <person name="Markowitz V."/>
            <person name="Cheng J.-F."/>
            <person name="Hugenholtz P."/>
            <person name="Woyke T."/>
            <person name="Wu D."/>
            <person name="Tindall B."/>
            <person name="Pomrenke H.G."/>
            <person name="Brambilla E."/>
            <person name="Klenk H.-P."/>
            <person name="Eisen J.A."/>
        </authorList>
    </citation>
    <scope>NUCLEOTIDE SEQUENCE [LARGE SCALE GENOMIC DNA]</scope>
    <source>
        <strain evidence="12">DSM 17093 / CIP 108686 / LMG 22925 / RQ-24</strain>
    </source>
</reference>
<sequence length="435" mass="48237">MSTPPTPPAEPLQRHLISDLPEALGQTVTLQGWVYSRRDLGGIRFLLLRDRSGVVQCVFGKTELPLAESCVRVTGRVAESPKAPGGLEVHAEALELITNAAEPPPIEIPKEAWHVNPDTLLEYRHVSLRSPKARAALKVQAELVRAFREVLSAEGFTEIFTPKLVAAGAEGGAALFEVDYYGKRAYLAQSPQLYKQIMVGVFERVFEVAPVYRAELSHTSRHLSEYLSLDVELGFIDSDEDVMALEERLLKAMMRDVAERCAPEFALLGAAAPDLSAPFPRLTLLEARALVRERYGHQTGGKDLDPEAERLVGRWAKEERGSDFVFVTNYPQAARPFYTYPTDDGLTRGFDLLFRGVEITSGGQRVHEYGTLIAQLRARNLDPEAFRGYLEVFKYGMPPHGGFAIGAERLTALLLGIANVRFARAFPRDGSRLHP</sequence>
<dbReference type="InterPro" id="IPR004365">
    <property type="entry name" value="NA-bd_OB_tRNA"/>
</dbReference>
<dbReference type="GO" id="GO:0005829">
    <property type="term" value="C:cytosol"/>
    <property type="evidence" value="ECO:0007669"/>
    <property type="project" value="TreeGrafter"/>
</dbReference>
<gene>
    <name evidence="9" type="primary">aspS</name>
    <name evidence="11" type="ordered locus">Trad_2070</name>
</gene>
<comment type="function">
    <text evidence="9">Aspartyl-tRNA synthetase with relaxed tRNA specificity since it is able to aspartylate not only its cognate tRNA(Asp) but also tRNA(Asn). Reaction proceeds in two steps: L-aspartate is first activated by ATP to form Asp-AMP and then transferred to the acceptor end of tRNA(Asp/Asn).</text>
</comment>
<reference evidence="11 12" key="2">
    <citation type="journal article" date="2011" name="Stand. Genomic Sci.">
        <title>Complete genome sequence of Truepera radiovictrix type strain (RQ-24).</title>
        <authorList>
            <person name="Ivanova N."/>
            <person name="Rohde C."/>
            <person name="Munk C."/>
            <person name="Nolan M."/>
            <person name="Lucas S."/>
            <person name="Del Rio T.G."/>
            <person name="Tice H."/>
            <person name="Deshpande S."/>
            <person name="Cheng J.F."/>
            <person name="Tapia R."/>
            <person name="Han C."/>
            <person name="Goodwin L."/>
            <person name="Pitluck S."/>
            <person name="Liolios K."/>
            <person name="Mavromatis K."/>
            <person name="Mikhailova N."/>
            <person name="Pati A."/>
            <person name="Chen A."/>
            <person name="Palaniappan K."/>
            <person name="Land M."/>
            <person name="Hauser L."/>
            <person name="Chang Y.J."/>
            <person name="Jeffries C.D."/>
            <person name="Brambilla E."/>
            <person name="Rohde M."/>
            <person name="Goker M."/>
            <person name="Tindall B.J."/>
            <person name="Woyke T."/>
            <person name="Bristow J."/>
            <person name="Eisen J.A."/>
            <person name="Markowitz V."/>
            <person name="Hugenholtz P."/>
            <person name="Kyrpides N.C."/>
            <person name="Klenk H.P."/>
            <person name="Lapidus A."/>
        </authorList>
    </citation>
    <scope>NUCLEOTIDE SEQUENCE [LARGE SCALE GENOMIC DNA]</scope>
    <source>
        <strain evidence="12">DSM 17093 / CIP 108686 / LMG 22925 / RQ-24</strain>
    </source>
</reference>
<dbReference type="Gene3D" id="2.40.50.140">
    <property type="entry name" value="Nucleic acid-binding proteins"/>
    <property type="match status" value="1"/>
</dbReference>
<dbReference type="KEGG" id="tra:Trad_2070"/>
<dbReference type="NCBIfam" id="TIGR00458">
    <property type="entry name" value="aspS_nondisc"/>
    <property type="match status" value="1"/>
</dbReference>
<evidence type="ECO:0000256" key="5">
    <source>
        <dbReference type="ARBA" id="ARBA00022741"/>
    </source>
</evidence>
<dbReference type="EMBL" id="CP002049">
    <property type="protein sequence ID" value="ADI15184.1"/>
    <property type="molecule type" value="Genomic_DNA"/>
</dbReference>
<evidence type="ECO:0000256" key="3">
    <source>
        <dbReference type="ARBA" id="ARBA00022490"/>
    </source>
</evidence>
<dbReference type="Gene3D" id="3.30.930.10">
    <property type="entry name" value="Bira Bifunctional Protein, Domain 2"/>
    <property type="match status" value="1"/>
</dbReference>
<feature type="binding site" evidence="9">
    <location>
        <position position="213"/>
    </location>
    <ligand>
        <name>L-aspartate</name>
        <dbReference type="ChEBI" id="CHEBI:29991"/>
    </ligand>
</feature>
<dbReference type="Pfam" id="PF01336">
    <property type="entry name" value="tRNA_anti-codon"/>
    <property type="match status" value="1"/>
</dbReference>
<feature type="binding site" evidence="9">
    <location>
        <begin position="406"/>
        <end position="409"/>
    </location>
    <ligand>
        <name>ATP</name>
        <dbReference type="ChEBI" id="CHEBI:30616"/>
    </ligand>
</feature>
<dbReference type="FunFam" id="3.30.930.10:FF:000038">
    <property type="entry name" value="Aspartate--tRNA ligase"/>
    <property type="match status" value="1"/>
</dbReference>